<keyword evidence="3" id="KW-1185">Reference proteome</keyword>
<keyword evidence="1" id="KW-0732">Signal</keyword>
<feature type="chain" id="PRO_5035233238" evidence="1">
    <location>
        <begin position="20"/>
        <end position="235"/>
    </location>
</feature>
<dbReference type="OrthoDB" id="10651072at2759"/>
<comment type="caution">
    <text evidence="2">The sequence shown here is derived from an EMBL/GenBank/DDBJ whole genome shotgun (WGS) entry which is preliminary data.</text>
</comment>
<dbReference type="Proteomes" id="UP000708208">
    <property type="component" value="Unassembled WGS sequence"/>
</dbReference>
<protein>
    <submittedName>
        <fullName evidence="2">Uncharacterized protein</fullName>
    </submittedName>
</protein>
<reference evidence="2" key="1">
    <citation type="submission" date="2021-06" db="EMBL/GenBank/DDBJ databases">
        <authorList>
            <person name="Hodson N. C."/>
            <person name="Mongue J. A."/>
            <person name="Jaron S. K."/>
        </authorList>
    </citation>
    <scope>NUCLEOTIDE SEQUENCE</scope>
</reference>
<sequence length="235" mass="24764">MRHSLVFALLGAVYIAVDGHLFAYEANSDSDDDSYFTPSYVVSKYPPSHPLHSHPYSRRSFSPDYYVSRTLPKWPQEPHGRGPVYDYPRARSDVVLYRSGRSKKKYSGPPIKGGWWYKMTKKGLISGRWGAPPPPGLEKEHYIYGGGHGGGGGWGWGGGSGYGGGYGGGHGGGHGGGYGGHRGGHGGGYGGGWGGWGGSRRSHGGGYGGGGYGGSGYGGRGGWGWGGSNDWGWGW</sequence>
<organism evidence="2 3">
    <name type="scientific">Allacma fusca</name>
    <dbReference type="NCBI Taxonomy" id="39272"/>
    <lineage>
        <taxon>Eukaryota</taxon>
        <taxon>Metazoa</taxon>
        <taxon>Ecdysozoa</taxon>
        <taxon>Arthropoda</taxon>
        <taxon>Hexapoda</taxon>
        <taxon>Collembola</taxon>
        <taxon>Symphypleona</taxon>
        <taxon>Sminthuridae</taxon>
        <taxon>Allacma</taxon>
    </lineage>
</organism>
<evidence type="ECO:0000256" key="1">
    <source>
        <dbReference type="SAM" id="SignalP"/>
    </source>
</evidence>
<gene>
    <name evidence="2" type="ORF">AFUS01_LOCUS26613</name>
</gene>
<dbReference type="AlphaFoldDB" id="A0A8J2PCB3"/>
<evidence type="ECO:0000313" key="2">
    <source>
        <dbReference type="EMBL" id="CAG7815968.1"/>
    </source>
</evidence>
<accession>A0A8J2PCB3</accession>
<proteinExistence type="predicted"/>
<feature type="signal peptide" evidence="1">
    <location>
        <begin position="1"/>
        <end position="19"/>
    </location>
</feature>
<name>A0A8J2PCB3_9HEXA</name>
<dbReference type="EMBL" id="CAJVCH010357878">
    <property type="protein sequence ID" value="CAG7815968.1"/>
    <property type="molecule type" value="Genomic_DNA"/>
</dbReference>
<evidence type="ECO:0000313" key="3">
    <source>
        <dbReference type="Proteomes" id="UP000708208"/>
    </source>
</evidence>